<evidence type="ECO:0000256" key="6">
    <source>
        <dbReference type="ARBA" id="ARBA00022490"/>
    </source>
</evidence>
<evidence type="ECO:0000256" key="2">
    <source>
        <dbReference type="ARBA" id="ARBA00004173"/>
    </source>
</evidence>
<evidence type="ECO:0000313" key="20">
    <source>
        <dbReference type="EMBL" id="TXG63574.1"/>
    </source>
</evidence>
<evidence type="ECO:0000256" key="16">
    <source>
        <dbReference type="ARBA" id="ARBA00067273"/>
    </source>
</evidence>
<accession>A0A5C7I3B1</accession>
<dbReference type="GO" id="GO:0005819">
    <property type="term" value="C:spindle"/>
    <property type="evidence" value="ECO:0007669"/>
    <property type="project" value="UniProtKB-SubCell"/>
</dbReference>
<keyword evidence="11" id="KW-0206">Cytoskeleton</keyword>
<dbReference type="Proteomes" id="UP000323000">
    <property type="component" value="Chromosome 4"/>
</dbReference>
<keyword evidence="12" id="KW-0539">Nucleus</keyword>
<comment type="function">
    <text evidence="14">Catalyzes the hydrolysis of acyl-CoAs into free fatty acids and coenzyme A (CoASH), regulating their respective intracellular levels. Has acyl-CoA thioesterase activity towards medium (C12) and long-chain (C18) fatty acyl-CoA substrates. Can also hydrolyze 3-hydroxyphenylacetyl-CoA and 3,4-dihydroxyphenylacetyl-CoA (in vitro). May play a role in controlling adaptive thermogenesis.</text>
</comment>
<dbReference type="SUPFAM" id="SSF54637">
    <property type="entry name" value="Thioesterase/thiol ester dehydrase-isomerase"/>
    <property type="match status" value="4"/>
</dbReference>
<evidence type="ECO:0000256" key="8">
    <source>
        <dbReference type="ARBA" id="ARBA00022990"/>
    </source>
</evidence>
<evidence type="ECO:0000256" key="5">
    <source>
        <dbReference type="ARBA" id="ARBA00008324"/>
    </source>
</evidence>
<evidence type="ECO:0000256" key="15">
    <source>
        <dbReference type="ARBA" id="ARBA00064709"/>
    </source>
</evidence>
<dbReference type="GO" id="GO:0005634">
    <property type="term" value="C:nucleus"/>
    <property type="evidence" value="ECO:0007669"/>
    <property type="project" value="UniProtKB-SubCell"/>
</dbReference>
<evidence type="ECO:0000256" key="18">
    <source>
        <dbReference type="ARBA" id="ARBA00083956"/>
    </source>
</evidence>
<sequence length="630" mass="69347">MAARDAQMEESSVQKSVKGLEDLSKGVLVPELEALTFAGLQIVEARKGFLRCSFIVPNLVADKIGNWQVGAMATLIDVMGGATICSIDDHIPVTVDLSISFYSTAKIQEEVEIEARFIRSRGKLTSVVVEVRRKENGELIAVGKQWSTSINKSTQIERERERERREGAKMEESLAKKTVIRLSQLSKGELGHGLESLTITAIQIVDIRHGFLRCLFTVPSTVTDKDGNWHAGAVATLIDTVGATAVYSAAGFVHEEVEIVAKVVGYRGELPCVEVEIRRKGNGELIALGRQWMYLRKNIGQVQSLQIVEAREGFIRCNFIVPSHLADEDGNWHVGAMATLIDSVGGATTHSFSGHVKTSVDFNISFCSTAKIQEEVEIEAKVVGNRGKLTSVLIEVRRKENGEVIALGKEWMVSTNISSSQMMILLALFKIHLTKSEPQYSERNMQKKCPKPEQDLVLSNFPSSFSDRMVEQEMEESCVHKSVRWLKGLAEGATGSAEFEVLTLAGLEIVEARESFLRCHFIVPLRLADENGNWQVGAMATLIDDVGAAAIHTLGGNIKLSVDFNISFYSTAKIQEKMEIEAKVVGDRGKLTSVQVEVRRKDNGEVIALAKQWMASTNLTANPGMIKSKL</sequence>
<evidence type="ECO:0000256" key="4">
    <source>
        <dbReference type="ARBA" id="ARBA00004514"/>
    </source>
</evidence>
<evidence type="ECO:0000256" key="11">
    <source>
        <dbReference type="ARBA" id="ARBA00023212"/>
    </source>
</evidence>
<evidence type="ECO:0000256" key="7">
    <source>
        <dbReference type="ARBA" id="ARBA00022801"/>
    </source>
</evidence>
<dbReference type="GO" id="GO:0006629">
    <property type="term" value="P:lipid metabolic process"/>
    <property type="evidence" value="ECO:0007669"/>
    <property type="project" value="UniProtKB-KW"/>
</dbReference>
<keyword evidence="9" id="KW-0443">Lipid metabolism</keyword>
<dbReference type="CDD" id="cd03443">
    <property type="entry name" value="PaaI_thioesterase"/>
    <property type="match status" value="4"/>
</dbReference>
<evidence type="ECO:0000256" key="13">
    <source>
        <dbReference type="ARBA" id="ARBA00052976"/>
    </source>
</evidence>
<keyword evidence="10" id="KW-0496">Mitochondrion</keyword>
<dbReference type="GO" id="GO:0047617">
    <property type="term" value="F:fatty acyl-CoA hydrolase activity"/>
    <property type="evidence" value="ECO:0007669"/>
    <property type="project" value="InterPro"/>
</dbReference>
<evidence type="ECO:0000313" key="21">
    <source>
        <dbReference type="Proteomes" id="UP000323000"/>
    </source>
</evidence>
<dbReference type="FunFam" id="3.10.129.10:FF:000021">
    <property type="entry name" value="Acyl-coenzyme A thioesterase 13"/>
    <property type="match status" value="3"/>
</dbReference>
<keyword evidence="6" id="KW-0963">Cytoplasm</keyword>
<dbReference type="InterPro" id="IPR029069">
    <property type="entry name" value="HotDog_dom_sf"/>
</dbReference>
<dbReference type="Pfam" id="PF03061">
    <property type="entry name" value="4HBT"/>
    <property type="match status" value="3"/>
</dbReference>
<dbReference type="Gene3D" id="3.10.129.10">
    <property type="entry name" value="Hotdog Thioesterase"/>
    <property type="match status" value="4"/>
</dbReference>
<comment type="subcellular location">
    <subcellularLocation>
        <location evidence="3">Cytoplasm</location>
        <location evidence="3">Cytoskeleton</location>
        <location evidence="3">Spindle</location>
    </subcellularLocation>
    <subcellularLocation>
        <location evidence="4">Cytoplasm</location>
        <location evidence="4">Cytosol</location>
    </subcellularLocation>
    <subcellularLocation>
        <location evidence="2">Mitochondrion</location>
    </subcellularLocation>
    <subcellularLocation>
        <location evidence="1">Nucleus</location>
    </subcellularLocation>
</comment>
<proteinExistence type="inferred from homology"/>
<comment type="subunit">
    <text evidence="15">Homotetramer. Interacts with PCTP.</text>
</comment>
<evidence type="ECO:0000256" key="1">
    <source>
        <dbReference type="ARBA" id="ARBA00004123"/>
    </source>
</evidence>
<dbReference type="GO" id="GO:0005829">
    <property type="term" value="C:cytosol"/>
    <property type="evidence" value="ECO:0007669"/>
    <property type="project" value="UniProtKB-SubCell"/>
</dbReference>
<comment type="similarity">
    <text evidence="5">Belongs to the thioesterase PaaI family.</text>
</comment>
<name>A0A5C7I3B1_9ROSI</name>
<feature type="domain" description="Thioesterase" evidence="19">
    <location>
        <begin position="70"/>
        <end position="138"/>
    </location>
</feature>
<keyword evidence="7" id="KW-0378">Hydrolase</keyword>
<dbReference type="GO" id="GO:0005739">
    <property type="term" value="C:mitochondrion"/>
    <property type="evidence" value="ECO:0007669"/>
    <property type="project" value="UniProtKB-SubCell"/>
</dbReference>
<organism evidence="20 21">
    <name type="scientific">Acer yangbiense</name>
    <dbReference type="NCBI Taxonomy" id="1000413"/>
    <lineage>
        <taxon>Eukaryota</taxon>
        <taxon>Viridiplantae</taxon>
        <taxon>Streptophyta</taxon>
        <taxon>Embryophyta</taxon>
        <taxon>Tracheophyta</taxon>
        <taxon>Spermatophyta</taxon>
        <taxon>Magnoliopsida</taxon>
        <taxon>eudicotyledons</taxon>
        <taxon>Gunneridae</taxon>
        <taxon>Pentapetalae</taxon>
        <taxon>rosids</taxon>
        <taxon>malvids</taxon>
        <taxon>Sapindales</taxon>
        <taxon>Sapindaceae</taxon>
        <taxon>Hippocastanoideae</taxon>
        <taxon>Acereae</taxon>
        <taxon>Acer</taxon>
    </lineage>
</organism>
<dbReference type="AlphaFoldDB" id="A0A5C7I3B1"/>
<reference evidence="21" key="1">
    <citation type="journal article" date="2019" name="Gigascience">
        <title>De novo genome assembly of the endangered Acer yangbiense, a plant species with extremely small populations endemic to Yunnan Province, China.</title>
        <authorList>
            <person name="Yang J."/>
            <person name="Wariss H.M."/>
            <person name="Tao L."/>
            <person name="Zhang R."/>
            <person name="Yun Q."/>
            <person name="Hollingsworth P."/>
            <person name="Dao Z."/>
            <person name="Luo G."/>
            <person name="Guo H."/>
            <person name="Ma Y."/>
            <person name="Sun W."/>
        </authorList>
    </citation>
    <scope>NUCLEOTIDE SEQUENCE [LARGE SCALE GENOMIC DNA]</scope>
    <source>
        <strain evidence="21">cv. Malutang</strain>
    </source>
</reference>
<feature type="domain" description="Thioesterase" evidence="19">
    <location>
        <begin position="330"/>
        <end position="404"/>
    </location>
</feature>
<evidence type="ECO:0000256" key="12">
    <source>
        <dbReference type="ARBA" id="ARBA00023242"/>
    </source>
</evidence>
<feature type="domain" description="Thioesterase" evidence="19">
    <location>
        <begin position="537"/>
        <end position="606"/>
    </location>
</feature>
<dbReference type="PANTHER" id="PTHR21660:SF1">
    <property type="entry name" value="ACYL-COENZYME A THIOESTERASE 13"/>
    <property type="match status" value="1"/>
</dbReference>
<dbReference type="InterPro" id="IPR039298">
    <property type="entry name" value="ACOT13"/>
</dbReference>
<dbReference type="OrthoDB" id="46529at2759"/>
<gene>
    <name evidence="20" type="ORF">EZV62_010568</name>
</gene>
<evidence type="ECO:0000259" key="19">
    <source>
        <dbReference type="Pfam" id="PF03061"/>
    </source>
</evidence>
<keyword evidence="21" id="KW-1185">Reference proteome</keyword>
<comment type="caution">
    <text evidence="20">The sequence shown here is derived from an EMBL/GenBank/DDBJ whole genome shotgun (WGS) entry which is preliminary data.</text>
</comment>
<dbReference type="InterPro" id="IPR006683">
    <property type="entry name" value="Thioestr_dom"/>
</dbReference>
<dbReference type="EMBL" id="VAHF01000004">
    <property type="protein sequence ID" value="TXG63574.1"/>
    <property type="molecule type" value="Genomic_DNA"/>
</dbReference>
<dbReference type="PANTHER" id="PTHR21660">
    <property type="entry name" value="THIOESTERASE SUPERFAMILY MEMBER-RELATED"/>
    <property type="match status" value="1"/>
</dbReference>
<comment type="catalytic activity">
    <reaction evidence="13">
        <text>a fatty acyl-CoA + H2O = a fatty acid + CoA + H(+)</text>
        <dbReference type="Rhea" id="RHEA:16781"/>
        <dbReference type="ChEBI" id="CHEBI:15377"/>
        <dbReference type="ChEBI" id="CHEBI:15378"/>
        <dbReference type="ChEBI" id="CHEBI:28868"/>
        <dbReference type="ChEBI" id="CHEBI:57287"/>
        <dbReference type="ChEBI" id="CHEBI:77636"/>
    </reaction>
    <physiologicalReaction direction="left-to-right" evidence="13">
        <dbReference type="Rhea" id="RHEA:16782"/>
    </physiologicalReaction>
</comment>
<evidence type="ECO:0000256" key="10">
    <source>
        <dbReference type="ARBA" id="ARBA00023128"/>
    </source>
</evidence>
<evidence type="ECO:0000256" key="14">
    <source>
        <dbReference type="ARBA" id="ARBA00058205"/>
    </source>
</evidence>
<evidence type="ECO:0000256" key="3">
    <source>
        <dbReference type="ARBA" id="ARBA00004186"/>
    </source>
</evidence>
<protein>
    <recommendedName>
        <fullName evidence="16">Acyl-coenzyme A thioesterase 13</fullName>
    </recommendedName>
    <alternativeName>
        <fullName evidence="17">Hotdog-fold thioesterase superfamily member 2</fullName>
    </alternativeName>
    <alternativeName>
        <fullName evidence="18">Thioesterase superfamily member 2</fullName>
    </alternativeName>
</protein>
<keyword evidence="8" id="KW-0007">Acetylation</keyword>
<evidence type="ECO:0000256" key="9">
    <source>
        <dbReference type="ARBA" id="ARBA00023098"/>
    </source>
</evidence>
<evidence type="ECO:0000256" key="17">
    <source>
        <dbReference type="ARBA" id="ARBA00081533"/>
    </source>
</evidence>